<dbReference type="InterPro" id="IPR026444">
    <property type="entry name" value="Secre_tail"/>
</dbReference>
<dbReference type="Proteomes" id="UP000315534">
    <property type="component" value="Unassembled WGS sequence"/>
</dbReference>
<dbReference type="Pfam" id="PF13860">
    <property type="entry name" value="FlgD_ig"/>
    <property type="match status" value="1"/>
</dbReference>
<accession>A0A523XSC6</accession>
<reference evidence="2 3" key="1">
    <citation type="submission" date="2019-03" db="EMBL/GenBank/DDBJ databases">
        <title>Metabolic potential of uncultured bacteria and archaea associated with petroleum seepage in deep-sea sediments.</title>
        <authorList>
            <person name="Dong X."/>
            <person name="Hubert C."/>
        </authorList>
    </citation>
    <scope>NUCLEOTIDE SEQUENCE [LARGE SCALE GENOMIC DNA]</scope>
    <source>
        <strain evidence="2">E29_bin36</strain>
    </source>
</reference>
<dbReference type="NCBIfam" id="TIGR04183">
    <property type="entry name" value="Por_Secre_tail"/>
    <property type="match status" value="1"/>
</dbReference>
<dbReference type="AlphaFoldDB" id="A0A523XSC6"/>
<feature type="non-terminal residue" evidence="2">
    <location>
        <position position="1"/>
    </location>
</feature>
<sequence>ATGTADEVRPDEFVLLQNEPNPFHATTTVRLMAPDYGSINLSIYDCSGRLVNEVADEARPGVARLVWDGRDASGHLVPTGMYFYRLRVETSNGAYVATRKMALLR</sequence>
<evidence type="ECO:0000313" key="2">
    <source>
        <dbReference type="EMBL" id="TET81779.1"/>
    </source>
</evidence>
<organism evidence="2 3">
    <name type="scientific">candidate division TA06 bacterium</name>
    <dbReference type="NCBI Taxonomy" id="2250710"/>
    <lineage>
        <taxon>Bacteria</taxon>
        <taxon>Bacteria division TA06</taxon>
    </lineage>
</organism>
<name>A0A523XSC6_UNCT6</name>
<gene>
    <name evidence="2" type="ORF">E3J38_03325</name>
</gene>
<comment type="caution">
    <text evidence="2">The sequence shown here is derived from an EMBL/GenBank/DDBJ whole genome shotgun (WGS) entry which is preliminary data.</text>
</comment>
<evidence type="ECO:0000259" key="1">
    <source>
        <dbReference type="Pfam" id="PF13860"/>
    </source>
</evidence>
<dbReference type="InterPro" id="IPR025965">
    <property type="entry name" value="FlgD/Vpr_Ig-like"/>
</dbReference>
<dbReference type="EMBL" id="SOIP01000205">
    <property type="protein sequence ID" value="TET81779.1"/>
    <property type="molecule type" value="Genomic_DNA"/>
</dbReference>
<protein>
    <submittedName>
        <fullName evidence="2">T9SS type A sorting domain-containing protein</fullName>
    </submittedName>
</protein>
<dbReference type="Gene3D" id="2.60.40.4070">
    <property type="match status" value="1"/>
</dbReference>
<feature type="domain" description="FlgD/Vpr Ig-like" evidence="1">
    <location>
        <begin position="33"/>
        <end position="92"/>
    </location>
</feature>
<proteinExistence type="predicted"/>
<evidence type="ECO:0000313" key="3">
    <source>
        <dbReference type="Proteomes" id="UP000315534"/>
    </source>
</evidence>